<dbReference type="SUPFAM" id="SSF56219">
    <property type="entry name" value="DNase I-like"/>
    <property type="match status" value="1"/>
</dbReference>
<keyword evidence="4" id="KW-1185">Reference proteome</keyword>
<dbReference type="PANTHER" id="PTHR33116">
    <property type="entry name" value="REVERSE TRANSCRIPTASE ZINC-BINDING DOMAIN-CONTAINING PROTEIN-RELATED-RELATED"/>
    <property type="match status" value="1"/>
</dbReference>
<evidence type="ECO:0000313" key="3">
    <source>
        <dbReference type="EnsemblPlants" id="cds.evm.model.ctgX7.11"/>
    </source>
</evidence>
<evidence type="ECO:0000256" key="1">
    <source>
        <dbReference type="SAM" id="MobiDB-lite"/>
    </source>
</evidence>
<reference evidence="3" key="1">
    <citation type="submission" date="2021-03" db="UniProtKB">
        <authorList>
            <consortium name="EnsemblPlants"/>
        </authorList>
    </citation>
    <scope>IDENTIFICATION</scope>
</reference>
<dbReference type="InterPro" id="IPR005135">
    <property type="entry name" value="Endo/exonuclease/phosphatase"/>
</dbReference>
<dbReference type="GO" id="GO:0003824">
    <property type="term" value="F:catalytic activity"/>
    <property type="evidence" value="ECO:0007669"/>
    <property type="project" value="InterPro"/>
</dbReference>
<dbReference type="OMA" id="NCGVANI"/>
<dbReference type="Gene3D" id="3.60.10.10">
    <property type="entry name" value="Endonuclease/exonuclease/phosphatase"/>
    <property type="match status" value="1"/>
</dbReference>
<dbReference type="Pfam" id="PF03372">
    <property type="entry name" value="Exo_endo_phos"/>
    <property type="match status" value="1"/>
</dbReference>
<dbReference type="PANTHER" id="PTHR33116:SF86">
    <property type="entry name" value="REVERSE TRANSCRIPTASE DOMAIN-CONTAINING PROTEIN"/>
    <property type="match status" value="1"/>
</dbReference>
<feature type="compositionally biased region" description="Basic and acidic residues" evidence="1">
    <location>
        <begin position="183"/>
        <end position="200"/>
    </location>
</feature>
<dbReference type="InterPro" id="IPR036691">
    <property type="entry name" value="Endo/exonu/phosph_ase_sf"/>
</dbReference>
<protein>
    <recommendedName>
        <fullName evidence="2">Reverse transcriptase domain-containing protein</fullName>
    </recommendedName>
</protein>
<dbReference type="Gramene" id="evm.model.ctgX7.11">
    <property type="protein sequence ID" value="cds.evm.model.ctgX7.11"/>
    <property type="gene ID" value="evm.TU.ctgX7.11"/>
</dbReference>
<dbReference type="Proteomes" id="UP000596661">
    <property type="component" value="Unassembled WGS sequence"/>
</dbReference>
<name>A0A803QSM5_CANSA</name>
<dbReference type="Pfam" id="PF00078">
    <property type="entry name" value="RVT_1"/>
    <property type="match status" value="1"/>
</dbReference>
<sequence length="1295" mass="148830">MLSSEEPTLKKCYQSLPPMDDLLAHTSKLTVTDEEGWEINEAGTEDIGKSCLIGRLCTMKSFSRSLLKNILCRLWNLGENEWDLKVKKTSTKAIFVVLSFSENTTLERILGKSPWVLNAGFLILERMKGIPSDWETELTYFSISGRVYNLPVRAITKSNMARLEDGKLSQAFGSWLRVDLTGRNENKEREEANKTHHSTDVEDNSIQSAHSMEINTMDRETTIPQRRLPTGTLIDVPIVFETGFTNQNKGVREKRQKFVPKGSKTQTKGNMNRGSRYDILSRKFPVKVIDSIRLGNPWTVSALATNVKDFDTGLVFLSETRSRSAYMETVRARLGFEGCFCVDAKGKSGGLALLWKAPYSVQIVSFNDFHIDAWINMEDDFNWRFTGFYGDPDPSQRKHSWTLMQRIERRFKGPWLCGGDFNEIRNMIEKQGGGEKPGYLMKNFNNAINMCALRELDFEGSNYTWCNGRQNNMVFERLDRVLANNQWWNHYVVAKVKHLSRWCSDHCPLVVTFKAIPTDNNQKKVWGHRFHYESAWGDKQECHKIIKENQGFISLKEREKELNGYLAKDELFWKQRSREIWLAHGDRNTIFFHQKASSRRKKNQINGLFDQNLNWRSSKEEIEQIICEHFQDLFSAQDPKCDLMAHLQRFVPSRLSRRQNESLLTEFTAADILQAMKQINPLKAPGVYGMPRLFYEHHWTVIGSDITRICLDILNNHADCRAINKTLLCLIPKIKNPHQVTDYRPISLCNVSYKIVTKCIANRMKDSLKEVISENQSAFIRGRLIQDNAILGFESLHCMKKGRFGNGKKMALKLDMSKAYDRVGWRFLEAMMLCLGYDKRWVDKFMNCITTVSFSVLVNGEISGLIQPQRGLRQGDPLSPYMFLLCSEGFSCLIQEAERADKIHGIKFGREGLKLSHLFFADDSFVFLDANPTERRSMKAILQEYSSLSGQQINLQKSELCVGRKINQTDGTMLAAALGVKLVECHTKYLGFPATVGRRKKEVFESIRSKIRDKLQGWKGSLFSQAGREVLLKAVIQAIPTYVMSCFRLPKELIKDIHAMMARFWWGSSESKNKIHWGRWEKLCKPKDKCGMGFKDLEKFNQSLLAKQGWKIINNPSSLLARVLKACYFTNSTFMEAKLGGFCSFMWRSILWGRKIVERELDGGSNWVESRINEDKWLPHHPPSLLAPYKSMAPCYNNAIDDLVWDYTPNGMYTAAIYLNGDSHAKTDWSALLDDIRESPEFSMCKAVKHIVRKNNKAAHLLAKEALLTNCNNLWLGEYPFYASADLMADFPNLM</sequence>
<dbReference type="EnsemblPlants" id="evm.model.ctgX7.11">
    <property type="protein sequence ID" value="cds.evm.model.ctgX7.11"/>
    <property type="gene ID" value="evm.TU.ctgX7.11"/>
</dbReference>
<dbReference type="SUPFAM" id="SSF56672">
    <property type="entry name" value="DNA/RNA polymerases"/>
    <property type="match status" value="1"/>
</dbReference>
<feature type="region of interest" description="Disordered" evidence="1">
    <location>
        <begin position="183"/>
        <end position="202"/>
    </location>
</feature>
<accession>A0A803QSM5</accession>
<evidence type="ECO:0000313" key="4">
    <source>
        <dbReference type="Proteomes" id="UP000596661"/>
    </source>
</evidence>
<dbReference type="InterPro" id="IPR043502">
    <property type="entry name" value="DNA/RNA_pol_sf"/>
</dbReference>
<feature type="domain" description="Reverse transcriptase" evidence="2">
    <location>
        <begin position="712"/>
        <end position="994"/>
    </location>
</feature>
<dbReference type="CDD" id="cd01650">
    <property type="entry name" value="RT_nLTR_like"/>
    <property type="match status" value="1"/>
</dbReference>
<organism evidence="3 4">
    <name type="scientific">Cannabis sativa</name>
    <name type="common">Hemp</name>
    <name type="synonym">Marijuana</name>
    <dbReference type="NCBI Taxonomy" id="3483"/>
    <lineage>
        <taxon>Eukaryota</taxon>
        <taxon>Viridiplantae</taxon>
        <taxon>Streptophyta</taxon>
        <taxon>Embryophyta</taxon>
        <taxon>Tracheophyta</taxon>
        <taxon>Spermatophyta</taxon>
        <taxon>Magnoliopsida</taxon>
        <taxon>eudicotyledons</taxon>
        <taxon>Gunneridae</taxon>
        <taxon>Pentapetalae</taxon>
        <taxon>rosids</taxon>
        <taxon>fabids</taxon>
        <taxon>Rosales</taxon>
        <taxon>Cannabaceae</taxon>
        <taxon>Cannabis</taxon>
    </lineage>
</organism>
<evidence type="ECO:0000259" key="2">
    <source>
        <dbReference type="PROSITE" id="PS50878"/>
    </source>
</evidence>
<proteinExistence type="predicted"/>
<dbReference type="PROSITE" id="PS50878">
    <property type="entry name" value="RT_POL"/>
    <property type="match status" value="1"/>
</dbReference>
<dbReference type="InterPro" id="IPR000477">
    <property type="entry name" value="RT_dom"/>
</dbReference>